<proteinExistence type="predicted"/>
<organism evidence="1">
    <name type="scientific">Microvirus mar34</name>
    <dbReference type="NCBI Taxonomy" id="2851168"/>
    <lineage>
        <taxon>Viruses</taxon>
        <taxon>Monodnaviria</taxon>
        <taxon>Sangervirae</taxon>
        <taxon>Phixviricota</taxon>
        <taxon>Malgrandaviricetes</taxon>
        <taxon>Petitvirales</taxon>
        <taxon>Microviridae</taxon>
    </lineage>
</organism>
<sequence>MIRHSVNVSNVKRFGITSPHYLNRQVGYRGGIRK</sequence>
<protein>
    <submittedName>
        <fullName evidence="1">Uncharacterized protein</fullName>
    </submittedName>
</protein>
<accession>A0A8F5MKA3</accession>
<evidence type="ECO:0000313" key="1">
    <source>
        <dbReference type="EMBL" id="QXN75170.1"/>
    </source>
</evidence>
<name>A0A8F5MKA3_9VIRU</name>
<reference evidence="1" key="1">
    <citation type="submission" date="2021-04" db="EMBL/GenBank/DDBJ databases">
        <title>Genomes of microviruses identified in yellow-bellied marmot fecal samples.</title>
        <authorList>
            <person name="Varsani A."/>
            <person name="Kraberger S."/>
            <person name="Chatterjee A."/>
            <person name="Richet C."/>
            <person name="Fontenele R.S."/>
            <person name="Schmidlin K."/>
            <person name="Blumstein D.T."/>
        </authorList>
    </citation>
    <scope>NUCLEOTIDE SEQUENCE</scope>
    <source>
        <strain evidence="1">Mar34</strain>
    </source>
</reference>
<dbReference type="EMBL" id="MZ089780">
    <property type="protein sequence ID" value="QXN75170.1"/>
    <property type="molecule type" value="Genomic_DNA"/>
</dbReference>